<protein>
    <submittedName>
        <fullName evidence="7">IclR family transcriptional regulator</fullName>
    </submittedName>
</protein>
<dbReference type="SUPFAM" id="SSF46785">
    <property type="entry name" value="Winged helix' DNA-binding domain"/>
    <property type="match status" value="1"/>
</dbReference>
<sequence>MNKLSEKPKPMPSAQTVERAIELLRLVAMHGHAGARLLDLTKESGMAHPTIHRIVKRLCVERVLAQEPTTKHYFLGSLLYELGLAAPSPVKRIDRLRPVLKRLAKATEDTAYLTMRSGDEVVCVAIEEGSYPIRARTFELGARRPLGIGAAGLALLAALPYAEMDDVVSRNLLALERSGISSAVIHERANIARADGYSISKGLITSGVVGIGFAIPSAIGYPYLAVSVAAISSRMQEDRLQTIAKKCQIAAKQIAVLEAS</sequence>
<keyword evidence="4" id="KW-1133">Transmembrane helix</keyword>
<feature type="domain" description="HTH iclR-type" evidence="5">
    <location>
        <begin position="14"/>
        <end position="77"/>
    </location>
</feature>
<dbReference type="AlphaFoldDB" id="A0A225MR74"/>
<evidence type="ECO:0000313" key="8">
    <source>
        <dbReference type="Proteomes" id="UP000214603"/>
    </source>
</evidence>
<dbReference type="InterPro" id="IPR036390">
    <property type="entry name" value="WH_DNA-bd_sf"/>
</dbReference>
<evidence type="ECO:0000256" key="3">
    <source>
        <dbReference type="ARBA" id="ARBA00023163"/>
    </source>
</evidence>
<dbReference type="SMART" id="SM00346">
    <property type="entry name" value="HTH_ICLR"/>
    <property type="match status" value="1"/>
</dbReference>
<evidence type="ECO:0000256" key="4">
    <source>
        <dbReference type="SAM" id="Phobius"/>
    </source>
</evidence>
<name>A0A225MR74_9BURK</name>
<dbReference type="SUPFAM" id="SSF55781">
    <property type="entry name" value="GAF domain-like"/>
    <property type="match status" value="1"/>
</dbReference>
<proteinExistence type="predicted"/>
<evidence type="ECO:0000256" key="1">
    <source>
        <dbReference type="ARBA" id="ARBA00023015"/>
    </source>
</evidence>
<feature type="transmembrane region" description="Helical" evidence="4">
    <location>
        <begin position="146"/>
        <end position="162"/>
    </location>
</feature>
<dbReference type="PANTHER" id="PTHR30136">
    <property type="entry name" value="HELIX-TURN-HELIX TRANSCRIPTIONAL REGULATOR, ICLR FAMILY"/>
    <property type="match status" value="1"/>
</dbReference>
<organism evidence="7 8">
    <name type="scientific">Candidimonas nitroreducens</name>
    <dbReference type="NCBI Taxonomy" id="683354"/>
    <lineage>
        <taxon>Bacteria</taxon>
        <taxon>Pseudomonadati</taxon>
        <taxon>Pseudomonadota</taxon>
        <taxon>Betaproteobacteria</taxon>
        <taxon>Burkholderiales</taxon>
        <taxon>Alcaligenaceae</taxon>
        <taxon>Candidimonas</taxon>
    </lineage>
</organism>
<dbReference type="GO" id="GO:0045892">
    <property type="term" value="P:negative regulation of DNA-templated transcription"/>
    <property type="evidence" value="ECO:0007669"/>
    <property type="project" value="TreeGrafter"/>
</dbReference>
<dbReference type="InterPro" id="IPR036388">
    <property type="entry name" value="WH-like_DNA-bd_sf"/>
</dbReference>
<evidence type="ECO:0000256" key="2">
    <source>
        <dbReference type="ARBA" id="ARBA00023125"/>
    </source>
</evidence>
<dbReference type="PROSITE" id="PS51077">
    <property type="entry name" value="HTH_ICLR"/>
    <property type="match status" value="1"/>
</dbReference>
<dbReference type="EMBL" id="NJIH01000003">
    <property type="protein sequence ID" value="OWT63756.1"/>
    <property type="molecule type" value="Genomic_DNA"/>
</dbReference>
<comment type="caution">
    <text evidence="7">The sequence shown here is derived from an EMBL/GenBank/DDBJ whole genome shotgun (WGS) entry which is preliminary data.</text>
</comment>
<dbReference type="Pfam" id="PF01614">
    <property type="entry name" value="IclR_C"/>
    <property type="match status" value="1"/>
</dbReference>
<evidence type="ECO:0000259" key="6">
    <source>
        <dbReference type="PROSITE" id="PS51078"/>
    </source>
</evidence>
<dbReference type="GO" id="GO:0003677">
    <property type="term" value="F:DNA binding"/>
    <property type="evidence" value="ECO:0007669"/>
    <property type="project" value="UniProtKB-KW"/>
</dbReference>
<keyword evidence="1" id="KW-0805">Transcription regulation</keyword>
<keyword evidence="8" id="KW-1185">Reference proteome</keyword>
<dbReference type="Gene3D" id="3.30.450.40">
    <property type="match status" value="1"/>
</dbReference>
<keyword evidence="2" id="KW-0238">DNA-binding</keyword>
<dbReference type="Gene3D" id="1.10.10.10">
    <property type="entry name" value="Winged helix-like DNA-binding domain superfamily/Winged helix DNA-binding domain"/>
    <property type="match status" value="1"/>
</dbReference>
<reference evidence="8" key="1">
    <citation type="submission" date="2017-06" db="EMBL/GenBank/DDBJ databases">
        <title>Herbaspirillum phytohormonus sp. nov., isolated from the root nodule of Robinia pseudoacacia in lead-zinc mine.</title>
        <authorList>
            <person name="Fan M."/>
            <person name="Lin Y."/>
        </authorList>
    </citation>
    <scope>NUCLEOTIDE SEQUENCE [LARGE SCALE GENOMIC DNA]</scope>
    <source>
        <strain evidence="8">SC-089</strain>
    </source>
</reference>
<dbReference type="InterPro" id="IPR014757">
    <property type="entry name" value="Tscrpt_reg_IclR_C"/>
</dbReference>
<dbReference type="PROSITE" id="PS51078">
    <property type="entry name" value="ICLR_ED"/>
    <property type="match status" value="1"/>
</dbReference>
<dbReference type="InterPro" id="IPR005471">
    <property type="entry name" value="Tscrpt_reg_IclR_N"/>
</dbReference>
<keyword evidence="4" id="KW-0812">Transmembrane</keyword>
<dbReference type="OrthoDB" id="9807558at2"/>
<evidence type="ECO:0000259" key="5">
    <source>
        <dbReference type="PROSITE" id="PS51077"/>
    </source>
</evidence>
<evidence type="ECO:0000313" key="7">
    <source>
        <dbReference type="EMBL" id="OWT63756.1"/>
    </source>
</evidence>
<dbReference type="InterPro" id="IPR050707">
    <property type="entry name" value="HTH_MetabolicPath_Reg"/>
</dbReference>
<accession>A0A225MR74</accession>
<feature type="transmembrane region" description="Helical" evidence="4">
    <location>
        <begin position="208"/>
        <end position="231"/>
    </location>
</feature>
<dbReference type="InterPro" id="IPR029016">
    <property type="entry name" value="GAF-like_dom_sf"/>
</dbReference>
<keyword evidence="4" id="KW-0472">Membrane</keyword>
<keyword evidence="3" id="KW-0804">Transcription</keyword>
<dbReference type="RefSeq" id="WP_088602335.1">
    <property type="nucleotide sequence ID" value="NZ_NJIH01000003.1"/>
</dbReference>
<dbReference type="PANTHER" id="PTHR30136:SF39">
    <property type="entry name" value="TRANSCRIPTIONAL REGULATORY PROTEIN"/>
    <property type="match status" value="1"/>
</dbReference>
<feature type="domain" description="IclR-ED" evidence="6">
    <location>
        <begin position="78"/>
        <end position="260"/>
    </location>
</feature>
<dbReference type="GO" id="GO:0003700">
    <property type="term" value="F:DNA-binding transcription factor activity"/>
    <property type="evidence" value="ECO:0007669"/>
    <property type="project" value="TreeGrafter"/>
</dbReference>
<dbReference type="Proteomes" id="UP000214603">
    <property type="component" value="Unassembled WGS sequence"/>
</dbReference>
<gene>
    <name evidence="7" type="ORF">CEY11_05425</name>
</gene>
<dbReference type="Pfam" id="PF09339">
    <property type="entry name" value="HTH_IclR"/>
    <property type="match status" value="1"/>
</dbReference>